<reference evidence="2" key="1">
    <citation type="journal article" date="2022" name="Plant J.">
        <title>Strategies of tolerance reflected in two North American maple genomes.</title>
        <authorList>
            <person name="McEvoy S.L."/>
            <person name="Sezen U.U."/>
            <person name="Trouern-Trend A."/>
            <person name="McMahon S.M."/>
            <person name="Schaberg P.G."/>
            <person name="Yang J."/>
            <person name="Wegrzyn J.L."/>
            <person name="Swenson N.G."/>
        </authorList>
    </citation>
    <scope>NUCLEOTIDE SEQUENCE</scope>
    <source>
        <strain evidence="2">NS2018</strain>
    </source>
</reference>
<accession>A0AA39SNN9</accession>
<dbReference type="Proteomes" id="UP001168877">
    <property type="component" value="Unassembled WGS sequence"/>
</dbReference>
<feature type="region of interest" description="Disordered" evidence="1">
    <location>
        <begin position="1"/>
        <end position="39"/>
    </location>
</feature>
<keyword evidence="3" id="KW-1185">Reference proteome</keyword>
<dbReference type="EMBL" id="JAUESC010000004">
    <property type="protein sequence ID" value="KAK0596661.1"/>
    <property type="molecule type" value="Genomic_DNA"/>
</dbReference>
<feature type="compositionally biased region" description="Low complexity" evidence="1">
    <location>
        <begin position="365"/>
        <end position="385"/>
    </location>
</feature>
<sequence>MADQDWNNRKRASRQGEKKLAEELNFKGSVSRSPSEVSQSLSYVEVVRGQKGDPKSGRKGHQLAMAWKYHKQPLDWLARFWDKDRDISISTEEESFLVKVAVDPLLVDMLWLNRVLDLGSFSPEVEASDLPKFEQCSPEFEIRNSRAVTVDRARRQRTHAVKKYSTIPLTNKVSRGVKCPRPKSVCVQNRGVGGSVADVDKGKKQWVQKSRLKGNPCLGRNAKLVIGKSQAQVNRGARAEEYSSSSTESESSWGAFIDGTRLQGECSYKNVPGGLGQDGPLVAGPGLMHDADIPVVSQGVERLGQDGMIHKNITGISIVLGGEQVPVDQVRQPNKEPNREGINLDESSLGEHYSSQSGDSNKQNSLVSESLSSSGSSKSTDLTLLKNDANSDQLLPKTPKRKGGKKCPVTKSHAMKTRNTSRANDGSVDGASSDKSWNLEVEITKVIEKGAALGVNFKHSREESEVGWSISAQEEEIERLRVLWNLEEEISKVIETGVALGYNFNGKEEDIRAEIARKEKEDEERHRKEFR</sequence>
<evidence type="ECO:0000256" key="1">
    <source>
        <dbReference type="SAM" id="MobiDB-lite"/>
    </source>
</evidence>
<reference evidence="2" key="2">
    <citation type="submission" date="2023-06" db="EMBL/GenBank/DDBJ databases">
        <authorList>
            <person name="Swenson N.G."/>
            <person name="Wegrzyn J.L."/>
            <person name="Mcevoy S.L."/>
        </authorList>
    </citation>
    <scope>NUCLEOTIDE SEQUENCE</scope>
    <source>
        <strain evidence="2">NS2018</strain>
        <tissue evidence="2">Leaf</tissue>
    </source>
</reference>
<proteinExistence type="predicted"/>
<comment type="caution">
    <text evidence="2">The sequence shown here is derived from an EMBL/GenBank/DDBJ whole genome shotgun (WGS) entry which is preliminary data.</text>
</comment>
<protein>
    <submittedName>
        <fullName evidence="2">Uncharacterized protein</fullName>
    </submittedName>
</protein>
<name>A0AA39SNN9_ACESA</name>
<gene>
    <name evidence="2" type="ORF">LWI29_017825</name>
</gene>
<organism evidence="2 3">
    <name type="scientific">Acer saccharum</name>
    <name type="common">Sugar maple</name>
    <dbReference type="NCBI Taxonomy" id="4024"/>
    <lineage>
        <taxon>Eukaryota</taxon>
        <taxon>Viridiplantae</taxon>
        <taxon>Streptophyta</taxon>
        <taxon>Embryophyta</taxon>
        <taxon>Tracheophyta</taxon>
        <taxon>Spermatophyta</taxon>
        <taxon>Magnoliopsida</taxon>
        <taxon>eudicotyledons</taxon>
        <taxon>Gunneridae</taxon>
        <taxon>Pentapetalae</taxon>
        <taxon>rosids</taxon>
        <taxon>malvids</taxon>
        <taxon>Sapindales</taxon>
        <taxon>Sapindaceae</taxon>
        <taxon>Hippocastanoideae</taxon>
        <taxon>Acereae</taxon>
        <taxon>Acer</taxon>
    </lineage>
</organism>
<feature type="region of interest" description="Disordered" evidence="1">
    <location>
        <begin position="329"/>
        <end position="433"/>
    </location>
</feature>
<evidence type="ECO:0000313" key="3">
    <source>
        <dbReference type="Proteomes" id="UP001168877"/>
    </source>
</evidence>
<dbReference type="AlphaFoldDB" id="A0AA39SNN9"/>
<evidence type="ECO:0000313" key="2">
    <source>
        <dbReference type="EMBL" id="KAK0596661.1"/>
    </source>
</evidence>
<feature type="compositionally biased region" description="Basic and acidic residues" evidence="1">
    <location>
        <begin position="14"/>
        <end position="25"/>
    </location>
</feature>
<feature type="compositionally biased region" description="Polar residues" evidence="1">
    <location>
        <begin position="353"/>
        <end position="364"/>
    </location>
</feature>
<feature type="compositionally biased region" description="Low complexity" evidence="1">
    <location>
        <begin position="29"/>
        <end position="39"/>
    </location>
</feature>